<protein>
    <recommendedName>
        <fullName evidence="7">16S/18S rRNA aminocarboxypropyltransferase Tsr3 C-terminal domain-containing protein</fullName>
    </recommendedName>
</protein>
<accession>M7NNX3</accession>
<feature type="domain" description="16S/18S rRNA aminocarboxypropyltransferase Tsr3 C-terminal" evidence="7">
    <location>
        <begin position="19"/>
        <end position="144"/>
    </location>
</feature>
<dbReference type="InterPro" id="IPR007177">
    <property type="entry name" value="Tsr3_C"/>
</dbReference>
<dbReference type="OMA" id="DCSWESA"/>
<dbReference type="GO" id="GO:0106388">
    <property type="term" value="F:rRNA small subunit aminocarboxypropyltransferase activity"/>
    <property type="evidence" value="ECO:0007669"/>
    <property type="project" value="InterPro"/>
</dbReference>
<dbReference type="PANTHER" id="PTHR20426:SF0">
    <property type="entry name" value="18S RRNA AMINOCARBOXYPROPYLTRANSFERASE"/>
    <property type="match status" value="1"/>
</dbReference>
<dbReference type="STRING" id="1069680.M7NNX3"/>
<keyword evidence="9" id="KW-1185">Reference proteome</keyword>
<dbReference type="RefSeq" id="XP_007875006.1">
    <property type="nucleotide sequence ID" value="XM_007876815.1"/>
</dbReference>
<evidence type="ECO:0000256" key="4">
    <source>
        <dbReference type="ARBA" id="ARBA00022679"/>
    </source>
</evidence>
<feature type="compositionally biased region" description="Polar residues" evidence="6">
    <location>
        <begin position="182"/>
        <end position="191"/>
    </location>
</feature>
<evidence type="ECO:0000259" key="7">
    <source>
        <dbReference type="Pfam" id="PF04034"/>
    </source>
</evidence>
<gene>
    <name evidence="8" type="ORF">PNEG_02961</name>
</gene>
<dbReference type="InterPro" id="IPR022968">
    <property type="entry name" value="Tsr3-like"/>
</dbReference>
<keyword evidence="1" id="KW-0963">Cytoplasm</keyword>
<dbReference type="AlphaFoldDB" id="M7NNX3"/>
<dbReference type="OrthoDB" id="10262062at2759"/>
<comment type="caution">
    <text evidence="8">The sequence shown here is derived from an EMBL/GenBank/DDBJ whole genome shotgun (WGS) entry which is preliminary data.</text>
</comment>
<keyword evidence="4" id="KW-0808">Transferase</keyword>
<evidence type="ECO:0000256" key="1">
    <source>
        <dbReference type="ARBA" id="ARBA00022490"/>
    </source>
</evidence>
<proteinExistence type="predicted"/>
<dbReference type="eggNOG" id="KOG3154">
    <property type="taxonomic scope" value="Eukaryota"/>
</dbReference>
<dbReference type="PANTHER" id="PTHR20426">
    <property type="entry name" value="RIBOSOME BIOGENESIS PROTEIN TSR3 HOMOLOG"/>
    <property type="match status" value="1"/>
</dbReference>
<evidence type="ECO:0000256" key="6">
    <source>
        <dbReference type="SAM" id="MobiDB-lite"/>
    </source>
</evidence>
<dbReference type="EMBL" id="AFWA02000014">
    <property type="protein sequence ID" value="EMR08791.1"/>
    <property type="molecule type" value="Genomic_DNA"/>
</dbReference>
<evidence type="ECO:0000313" key="9">
    <source>
        <dbReference type="Proteomes" id="UP000011958"/>
    </source>
</evidence>
<evidence type="ECO:0000313" key="8">
    <source>
        <dbReference type="EMBL" id="EMR08791.1"/>
    </source>
</evidence>
<evidence type="ECO:0000256" key="5">
    <source>
        <dbReference type="ARBA" id="ARBA00022691"/>
    </source>
</evidence>
<dbReference type="Pfam" id="PF04034">
    <property type="entry name" value="Ribo_biogen_C"/>
    <property type="match status" value="1"/>
</dbReference>
<keyword evidence="2" id="KW-0690">Ribosome biogenesis</keyword>
<dbReference type="Proteomes" id="UP000011958">
    <property type="component" value="Unassembled WGS sequence"/>
</dbReference>
<organism evidence="8 9">
    <name type="scientific">Pneumocystis murina (strain B123)</name>
    <name type="common">Mouse pneumocystis pneumonia agent</name>
    <name type="synonym">Pneumocystis carinii f. sp. muris</name>
    <dbReference type="NCBI Taxonomy" id="1069680"/>
    <lineage>
        <taxon>Eukaryota</taxon>
        <taxon>Fungi</taxon>
        <taxon>Dikarya</taxon>
        <taxon>Ascomycota</taxon>
        <taxon>Taphrinomycotina</taxon>
        <taxon>Pneumocystomycetes</taxon>
        <taxon>Pneumocystaceae</taxon>
        <taxon>Pneumocystis</taxon>
    </lineage>
</organism>
<evidence type="ECO:0000256" key="3">
    <source>
        <dbReference type="ARBA" id="ARBA00022552"/>
    </source>
</evidence>
<keyword evidence="5" id="KW-0949">S-adenosyl-L-methionine</keyword>
<keyword evidence="3" id="KW-0698">rRNA processing</keyword>
<evidence type="ECO:0000256" key="2">
    <source>
        <dbReference type="ARBA" id="ARBA00022517"/>
    </source>
</evidence>
<feature type="region of interest" description="Disordered" evidence="6">
    <location>
        <begin position="166"/>
        <end position="191"/>
    </location>
</feature>
<dbReference type="HOGENOM" id="CLU_035060_4_2_1"/>
<reference evidence="9" key="1">
    <citation type="journal article" date="2016" name="Nat. Commun.">
        <title>Genome analysis of three Pneumocystis species reveals adaptation mechanisms to life exclusively in mammalian hosts.</title>
        <authorList>
            <person name="Ma L."/>
            <person name="Chen Z."/>
            <person name="Huang D.W."/>
            <person name="Kutty G."/>
            <person name="Ishihara M."/>
            <person name="Wang H."/>
            <person name="Abouelleil A."/>
            <person name="Bishop L."/>
            <person name="Davey E."/>
            <person name="Deng R."/>
            <person name="Deng X."/>
            <person name="Fan L."/>
            <person name="Fantoni G."/>
            <person name="Fitzgerald M."/>
            <person name="Gogineni E."/>
            <person name="Goldberg J.M."/>
            <person name="Handley G."/>
            <person name="Hu X."/>
            <person name="Huber C."/>
            <person name="Jiao X."/>
            <person name="Jones K."/>
            <person name="Levin J.Z."/>
            <person name="Liu Y."/>
            <person name="Macdonald P."/>
            <person name="Melnikov A."/>
            <person name="Raley C."/>
            <person name="Sassi M."/>
            <person name="Sherman B.T."/>
            <person name="Song X."/>
            <person name="Sykes S."/>
            <person name="Tran B."/>
            <person name="Walsh L."/>
            <person name="Xia Y."/>
            <person name="Yang J."/>
            <person name="Young S."/>
            <person name="Zeng Q."/>
            <person name="Zheng X."/>
            <person name="Stephens R."/>
            <person name="Nusbaum C."/>
            <person name="Birren B.W."/>
            <person name="Azadi P."/>
            <person name="Lempicki R.A."/>
            <person name="Cuomo C.A."/>
            <person name="Kovacs J.A."/>
        </authorList>
    </citation>
    <scope>NUCLEOTIDE SEQUENCE [LARGE SCALE GENOMIC DNA]</scope>
    <source>
        <strain evidence="9">B123</strain>
    </source>
</reference>
<sequence>MARLGLIKTLKMGQKWNGIILSHDKELFLSKEDAPLLREMGVAVIECSWQRIDEIPSRYIRGRNFRALPYLIAANSVNYGRPWKLNCAEALATCLYIAGYQSYAHILLSYFSWGETFFRINSEFLDSYASCSNNFDIKMAQDSLLSSLSTEYLENKQNSIIFPSEDSFEETSHSENDDINFQKKQTSLSQK</sequence>
<dbReference type="GO" id="GO:0030490">
    <property type="term" value="P:maturation of SSU-rRNA"/>
    <property type="evidence" value="ECO:0007669"/>
    <property type="project" value="TreeGrafter"/>
</dbReference>
<name>M7NNX3_PNEMU</name>
<dbReference type="GeneID" id="19896648"/>
<dbReference type="VEuPathDB" id="FungiDB:PNEG_02961"/>